<sequence>MLTPLMIVWPKCQNAGLAAASMSNDQNEPVAVHDVPMEIEWQVSKFKLKSMSIGIDKLTAEQVAYLASSGEGT</sequence>
<protein>
    <submittedName>
        <fullName evidence="1">Uncharacterized protein</fullName>
    </submittedName>
</protein>
<dbReference type="AlphaFoldDB" id="X1S855"/>
<reference evidence="1" key="1">
    <citation type="journal article" date="2014" name="Front. Microbiol.">
        <title>High frequency of phylogenetically diverse reductive dehalogenase-homologous genes in deep subseafloor sedimentary metagenomes.</title>
        <authorList>
            <person name="Kawai M."/>
            <person name="Futagami T."/>
            <person name="Toyoda A."/>
            <person name="Takaki Y."/>
            <person name="Nishi S."/>
            <person name="Hori S."/>
            <person name="Arai W."/>
            <person name="Tsubouchi T."/>
            <person name="Morono Y."/>
            <person name="Uchiyama I."/>
            <person name="Ito T."/>
            <person name="Fujiyama A."/>
            <person name="Inagaki F."/>
            <person name="Takami H."/>
        </authorList>
    </citation>
    <scope>NUCLEOTIDE SEQUENCE</scope>
    <source>
        <strain evidence="1">Expedition CK06-06</strain>
    </source>
</reference>
<name>X1S855_9ZZZZ</name>
<evidence type="ECO:0000313" key="1">
    <source>
        <dbReference type="EMBL" id="GAI89247.1"/>
    </source>
</evidence>
<gene>
    <name evidence="1" type="ORF">S12H4_32232</name>
</gene>
<proteinExistence type="predicted"/>
<organism evidence="1">
    <name type="scientific">marine sediment metagenome</name>
    <dbReference type="NCBI Taxonomy" id="412755"/>
    <lineage>
        <taxon>unclassified sequences</taxon>
        <taxon>metagenomes</taxon>
        <taxon>ecological metagenomes</taxon>
    </lineage>
</organism>
<comment type="caution">
    <text evidence="1">The sequence shown here is derived from an EMBL/GenBank/DDBJ whole genome shotgun (WGS) entry which is preliminary data.</text>
</comment>
<dbReference type="InterPro" id="IPR042172">
    <property type="entry name" value="Adenosylhomocyst_ase-like_sf"/>
</dbReference>
<dbReference type="Gene3D" id="3.40.50.1480">
    <property type="entry name" value="Adenosylhomocysteinase-like"/>
    <property type="match status" value="1"/>
</dbReference>
<dbReference type="EMBL" id="BARW01018882">
    <property type="protein sequence ID" value="GAI89247.1"/>
    <property type="molecule type" value="Genomic_DNA"/>
</dbReference>
<accession>X1S855</accession>
<dbReference type="SUPFAM" id="SSF52283">
    <property type="entry name" value="Formate/glycerate dehydrogenase catalytic domain-like"/>
    <property type="match status" value="1"/>
</dbReference>